<dbReference type="EMBL" id="JAYRBN010000091">
    <property type="protein sequence ID" value="KAL2730631.1"/>
    <property type="molecule type" value="Genomic_DNA"/>
</dbReference>
<evidence type="ECO:0000313" key="1">
    <source>
        <dbReference type="EMBL" id="KAL2730631.1"/>
    </source>
</evidence>
<keyword evidence="2" id="KW-1185">Reference proteome</keyword>
<evidence type="ECO:0000313" key="2">
    <source>
        <dbReference type="Proteomes" id="UP001607303"/>
    </source>
</evidence>
<gene>
    <name evidence="1" type="ORF">V1477_016442</name>
</gene>
<organism evidence="1 2">
    <name type="scientific">Vespula maculifrons</name>
    <name type="common">Eastern yellow jacket</name>
    <name type="synonym">Wasp</name>
    <dbReference type="NCBI Taxonomy" id="7453"/>
    <lineage>
        <taxon>Eukaryota</taxon>
        <taxon>Metazoa</taxon>
        <taxon>Ecdysozoa</taxon>
        <taxon>Arthropoda</taxon>
        <taxon>Hexapoda</taxon>
        <taxon>Insecta</taxon>
        <taxon>Pterygota</taxon>
        <taxon>Neoptera</taxon>
        <taxon>Endopterygota</taxon>
        <taxon>Hymenoptera</taxon>
        <taxon>Apocrita</taxon>
        <taxon>Aculeata</taxon>
        <taxon>Vespoidea</taxon>
        <taxon>Vespidae</taxon>
        <taxon>Vespinae</taxon>
        <taxon>Vespula</taxon>
    </lineage>
</organism>
<comment type="caution">
    <text evidence="1">The sequence shown here is derived from an EMBL/GenBank/DDBJ whole genome shotgun (WGS) entry which is preliminary data.</text>
</comment>
<accession>A0ABD2BD27</accession>
<dbReference type="Proteomes" id="UP001607303">
    <property type="component" value="Unassembled WGS sequence"/>
</dbReference>
<proteinExistence type="predicted"/>
<name>A0ABD2BD27_VESMC</name>
<dbReference type="AlphaFoldDB" id="A0ABD2BD27"/>
<reference evidence="1 2" key="1">
    <citation type="journal article" date="2024" name="Ann. Entomol. Soc. Am.">
        <title>Genomic analyses of the southern and eastern yellowjacket wasps (Hymenoptera: Vespidae) reveal evolutionary signatures of social life.</title>
        <authorList>
            <person name="Catto M.A."/>
            <person name="Caine P.B."/>
            <person name="Orr S.E."/>
            <person name="Hunt B.G."/>
            <person name="Goodisman M.A.D."/>
        </authorList>
    </citation>
    <scope>NUCLEOTIDE SEQUENCE [LARGE SCALE GENOMIC DNA]</scope>
    <source>
        <strain evidence="1">232</strain>
        <tissue evidence="1">Head and thorax</tissue>
    </source>
</reference>
<protein>
    <submittedName>
        <fullName evidence="1">Uncharacterized protein</fullName>
    </submittedName>
</protein>
<sequence length="142" mass="16392">MYHLSLTTRKYVEIGRKLGVQEIACSSWIHGRSVPVNVPGRDPGDVLSSKNIKSGSTIEKWLWRLPSLKMKRETDESNSTKLFQLRSHLRRETTSYPPIPSVAFHRTSLIRMFQQEGEIEYPSTKALSIERQTSFEGHRIYS</sequence>